<name>A0ABY5BSW5_9LACO</name>
<reference evidence="2" key="1">
    <citation type="submission" date="2022-05" db="EMBL/GenBank/DDBJ databases">
        <authorList>
            <person name="Oliphant S.A."/>
            <person name="Watson-Haigh N.S."/>
            <person name="Sumby K.M."/>
            <person name="Gardner J.M."/>
            <person name="Jiranek V."/>
        </authorList>
    </citation>
    <scope>NUCLEOTIDE SEQUENCE</scope>
    <source>
        <strain evidence="2">KI11_C11</strain>
    </source>
</reference>
<keyword evidence="3" id="KW-1185">Reference proteome</keyword>
<protein>
    <submittedName>
        <fullName evidence="2">Uncharacterized protein</fullName>
    </submittedName>
</protein>
<dbReference type="EMBL" id="CP097118">
    <property type="protein sequence ID" value="USS88210.1"/>
    <property type="molecule type" value="Genomic_DNA"/>
</dbReference>
<dbReference type="RefSeq" id="WP_252797496.1">
    <property type="nucleotide sequence ID" value="NZ_CP097118.1"/>
</dbReference>
<keyword evidence="1" id="KW-0472">Membrane</keyword>
<feature type="transmembrane region" description="Helical" evidence="1">
    <location>
        <begin position="6"/>
        <end position="28"/>
    </location>
</feature>
<accession>A0ABY5BSW5</accession>
<feature type="transmembrane region" description="Helical" evidence="1">
    <location>
        <begin position="40"/>
        <end position="57"/>
    </location>
</feature>
<gene>
    <name evidence="2" type="ORF">M3M39_01635</name>
</gene>
<organism evidence="2 3">
    <name type="scientific">Fructilactobacillus hinvesii</name>
    <dbReference type="NCBI Taxonomy" id="2940300"/>
    <lineage>
        <taxon>Bacteria</taxon>
        <taxon>Bacillati</taxon>
        <taxon>Bacillota</taxon>
        <taxon>Bacilli</taxon>
        <taxon>Lactobacillales</taxon>
        <taxon>Lactobacillaceae</taxon>
        <taxon>Fructilactobacillus</taxon>
    </lineage>
</organism>
<evidence type="ECO:0000256" key="1">
    <source>
        <dbReference type="SAM" id="Phobius"/>
    </source>
</evidence>
<sequence length="59" mass="6607">MGTSAVMWKLIIMVSTALLVTAAALIWVLTHQPRTQPVRLIILIIILLALLLLWFTLVL</sequence>
<evidence type="ECO:0000313" key="3">
    <source>
        <dbReference type="Proteomes" id="UP001057025"/>
    </source>
</evidence>
<keyword evidence="1" id="KW-0812">Transmembrane</keyword>
<evidence type="ECO:0000313" key="2">
    <source>
        <dbReference type="EMBL" id="USS88210.1"/>
    </source>
</evidence>
<dbReference type="Proteomes" id="UP001057025">
    <property type="component" value="Chromosome"/>
</dbReference>
<proteinExistence type="predicted"/>
<keyword evidence="1" id="KW-1133">Transmembrane helix</keyword>